<dbReference type="PANTHER" id="PTHR25466:SF9">
    <property type="entry name" value="FIBRONECTIN TYPE-III DOMAIN-CONTAINING PROTEIN"/>
    <property type="match status" value="1"/>
</dbReference>
<gene>
    <name evidence="13" type="ORF">PLEPLA_LOCUS27983</name>
</gene>
<evidence type="ECO:0000256" key="12">
    <source>
        <dbReference type="SAM" id="Phobius"/>
    </source>
</evidence>
<keyword evidence="3 12" id="KW-0812">Transmembrane</keyword>
<evidence type="ECO:0000256" key="11">
    <source>
        <dbReference type="SAM" id="MobiDB-lite"/>
    </source>
</evidence>
<dbReference type="GO" id="GO:0071222">
    <property type="term" value="P:cellular response to lipopolysaccharide"/>
    <property type="evidence" value="ECO:0007669"/>
    <property type="project" value="TreeGrafter"/>
</dbReference>
<evidence type="ECO:0000313" key="14">
    <source>
        <dbReference type="Proteomes" id="UP001153269"/>
    </source>
</evidence>
<evidence type="ECO:0000256" key="2">
    <source>
        <dbReference type="ARBA" id="ARBA00022475"/>
    </source>
</evidence>
<dbReference type="GO" id="GO:0009897">
    <property type="term" value="C:external side of plasma membrane"/>
    <property type="evidence" value="ECO:0007669"/>
    <property type="project" value="TreeGrafter"/>
</dbReference>
<keyword evidence="5 12" id="KW-1133">Transmembrane helix</keyword>
<comment type="caution">
    <text evidence="13">The sequence shown here is derived from an EMBL/GenBank/DDBJ whole genome shotgun (WGS) entry which is preliminary data.</text>
</comment>
<evidence type="ECO:0000256" key="5">
    <source>
        <dbReference type="ARBA" id="ARBA00022989"/>
    </source>
</evidence>
<dbReference type="EMBL" id="CADEAL010002413">
    <property type="protein sequence ID" value="CAB1440217.1"/>
    <property type="molecule type" value="Genomic_DNA"/>
</dbReference>
<evidence type="ECO:0000256" key="6">
    <source>
        <dbReference type="ARBA" id="ARBA00023136"/>
    </source>
</evidence>
<organism evidence="13 14">
    <name type="scientific">Pleuronectes platessa</name>
    <name type="common">European plaice</name>
    <dbReference type="NCBI Taxonomy" id="8262"/>
    <lineage>
        <taxon>Eukaryota</taxon>
        <taxon>Metazoa</taxon>
        <taxon>Chordata</taxon>
        <taxon>Craniata</taxon>
        <taxon>Vertebrata</taxon>
        <taxon>Euteleostomi</taxon>
        <taxon>Actinopterygii</taxon>
        <taxon>Neopterygii</taxon>
        <taxon>Teleostei</taxon>
        <taxon>Neoteleostei</taxon>
        <taxon>Acanthomorphata</taxon>
        <taxon>Carangaria</taxon>
        <taxon>Pleuronectiformes</taxon>
        <taxon>Pleuronectoidei</taxon>
        <taxon>Pleuronectidae</taxon>
        <taxon>Pleuronectes</taxon>
    </lineage>
</organism>
<keyword evidence="9" id="KW-0325">Glycoprotein</keyword>
<dbReference type="Proteomes" id="UP001153269">
    <property type="component" value="Unassembled WGS sequence"/>
</dbReference>
<dbReference type="PANTHER" id="PTHR25466">
    <property type="entry name" value="T-LYMPHOCYTE ACTIVATION ANTIGEN"/>
    <property type="match status" value="1"/>
</dbReference>
<keyword evidence="8" id="KW-0675">Receptor</keyword>
<evidence type="ECO:0000256" key="10">
    <source>
        <dbReference type="ARBA" id="ARBA00023319"/>
    </source>
</evidence>
<keyword evidence="7" id="KW-1015">Disulfide bond</keyword>
<evidence type="ECO:0000256" key="8">
    <source>
        <dbReference type="ARBA" id="ARBA00023170"/>
    </source>
</evidence>
<name>A0A9N7YVS3_PLEPL</name>
<evidence type="ECO:0000256" key="4">
    <source>
        <dbReference type="ARBA" id="ARBA00022729"/>
    </source>
</evidence>
<dbReference type="InterPro" id="IPR051713">
    <property type="entry name" value="T-cell_Activation_Regulation"/>
</dbReference>
<dbReference type="SUPFAM" id="SSF48726">
    <property type="entry name" value="Immunoglobulin"/>
    <property type="match status" value="1"/>
</dbReference>
<feature type="compositionally biased region" description="Low complexity" evidence="11">
    <location>
        <begin position="227"/>
        <end position="240"/>
    </location>
</feature>
<dbReference type="GO" id="GO:0031295">
    <property type="term" value="P:T cell costimulation"/>
    <property type="evidence" value="ECO:0007669"/>
    <property type="project" value="TreeGrafter"/>
</dbReference>
<dbReference type="GO" id="GO:0007166">
    <property type="term" value="P:cell surface receptor signaling pathway"/>
    <property type="evidence" value="ECO:0007669"/>
    <property type="project" value="TreeGrafter"/>
</dbReference>
<dbReference type="GO" id="GO:0042102">
    <property type="term" value="P:positive regulation of T cell proliferation"/>
    <property type="evidence" value="ECO:0007669"/>
    <property type="project" value="TreeGrafter"/>
</dbReference>
<reference evidence="13" key="1">
    <citation type="submission" date="2020-03" db="EMBL/GenBank/DDBJ databases">
        <authorList>
            <person name="Weist P."/>
        </authorList>
    </citation>
    <scope>NUCLEOTIDE SEQUENCE</scope>
</reference>
<evidence type="ECO:0008006" key="15">
    <source>
        <dbReference type="Google" id="ProtNLM"/>
    </source>
</evidence>
<dbReference type="InterPro" id="IPR036179">
    <property type="entry name" value="Ig-like_dom_sf"/>
</dbReference>
<dbReference type="GO" id="GO:0042130">
    <property type="term" value="P:negative regulation of T cell proliferation"/>
    <property type="evidence" value="ECO:0007669"/>
    <property type="project" value="TreeGrafter"/>
</dbReference>
<evidence type="ECO:0000256" key="1">
    <source>
        <dbReference type="ARBA" id="ARBA00004251"/>
    </source>
</evidence>
<feature type="transmembrane region" description="Helical" evidence="12">
    <location>
        <begin position="85"/>
        <end position="105"/>
    </location>
</feature>
<keyword evidence="6 12" id="KW-0472">Membrane</keyword>
<accession>A0A9N7YVS3</accession>
<comment type="subcellular location">
    <subcellularLocation>
        <location evidence="1">Cell membrane</location>
        <topology evidence="1">Single-pass type I membrane protein</topology>
    </subcellularLocation>
</comment>
<dbReference type="AlphaFoldDB" id="A0A9N7YVS3"/>
<evidence type="ECO:0000313" key="13">
    <source>
        <dbReference type="EMBL" id="CAB1440217.1"/>
    </source>
</evidence>
<dbReference type="InterPro" id="IPR013783">
    <property type="entry name" value="Ig-like_fold"/>
</dbReference>
<proteinExistence type="predicted"/>
<dbReference type="GO" id="GO:0006955">
    <property type="term" value="P:immune response"/>
    <property type="evidence" value="ECO:0007669"/>
    <property type="project" value="TreeGrafter"/>
</dbReference>
<evidence type="ECO:0000256" key="9">
    <source>
        <dbReference type="ARBA" id="ARBA00023180"/>
    </source>
</evidence>
<keyword evidence="14" id="KW-1185">Reference proteome</keyword>
<keyword evidence="2" id="KW-1003">Cell membrane</keyword>
<evidence type="ECO:0000256" key="3">
    <source>
        <dbReference type="ARBA" id="ARBA00022692"/>
    </source>
</evidence>
<protein>
    <recommendedName>
        <fullName evidence="15">Immunoglobulin V-set domain-containing protein</fullName>
    </recommendedName>
</protein>
<dbReference type="Gene3D" id="2.60.40.10">
    <property type="entry name" value="Immunoglobulins"/>
    <property type="match status" value="1"/>
</dbReference>
<sequence length="248" mass="28111">MCEQDGPAPEGAVTLSIKLLCARDVLFPAEKTHKIRCCFIPYREDTQNKDRLAPEGVVTRRMKLPCARDVLFPAEKTHKIRGRMIPWILMLFILTPCVCAGTLVVNVKQPSYQAETVNRRDSKILYHLHKGIEVQRSQDQQFSGRVQCDEGVLKEGRLRLHVSRIRSEDSGQYVCEVNRDHDGNYGKCQLVVIKPADQPKTRETRRDFTTRGRDGTVLPSVSGCSWSGSRSHSSWDYSSSTGQMPLCF</sequence>
<keyword evidence="4" id="KW-0732">Signal</keyword>
<evidence type="ECO:0000256" key="7">
    <source>
        <dbReference type="ARBA" id="ARBA00023157"/>
    </source>
</evidence>
<keyword evidence="10" id="KW-0393">Immunoglobulin domain</keyword>
<feature type="region of interest" description="Disordered" evidence="11">
    <location>
        <begin position="227"/>
        <end position="248"/>
    </location>
</feature>